<dbReference type="Gene3D" id="3.40.50.300">
    <property type="entry name" value="P-loop containing nucleotide triphosphate hydrolases"/>
    <property type="match status" value="1"/>
</dbReference>
<feature type="compositionally biased region" description="Polar residues" evidence="2">
    <location>
        <begin position="543"/>
        <end position="561"/>
    </location>
</feature>
<keyword evidence="6" id="KW-1185">Reference proteome</keyword>
<feature type="region of interest" description="Disordered" evidence="2">
    <location>
        <begin position="504"/>
        <end position="561"/>
    </location>
</feature>
<evidence type="ECO:0000256" key="3">
    <source>
        <dbReference type="SAM" id="Phobius"/>
    </source>
</evidence>
<name>A0A1X2GC56_9FUNG</name>
<dbReference type="SUPFAM" id="SSF52540">
    <property type="entry name" value="P-loop containing nucleoside triphosphate hydrolases"/>
    <property type="match status" value="1"/>
</dbReference>
<dbReference type="EMBL" id="MCGT01000024">
    <property type="protein sequence ID" value="ORX50245.1"/>
    <property type="molecule type" value="Genomic_DNA"/>
</dbReference>
<feature type="compositionally biased region" description="Low complexity" evidence="2">
    <location>
        <begin position="380"/>
        <end position="404"/>
    </location>
</feature>
<keyword evidence="1" id="KW-0547">Nucleotide-binding</keyword>
<feature type="compositionally biased region" description="Low complexity" evidence="2">
    <location>
        <begin position="513"/>
        <end position="542"/>
    </location>
</feature>
<comment type="similarity">
    <text evidence="1">Belongs to the TRAFAC class TrmE-Era-EngA-EngB-Septin-like GTPase superfamily. Septin GTPase family.</text>
</comment>
<feature type="domain" description="Septin-type G" evidence="4">
    <location>
        <begin position="130"/>
        <end position="490"/>
    </location>
</feature>
<dbReference type="PANTHER" id="PTHR18884">
    <property type="entry name" value="SEPTIN"/>
    <property type="match status" value="1"/>
</dbReference>
<gene>
    <name evidence="5" type="ORF">DM01DRAFT_1384948</name>
</gene>
<keyword evidence="3" id="KW-1133">Transmembrane helix</keyword>
<accession>A0A1X2GC56</accession>
<keyword evidence="3" id="KW-0812">Transmembrane</keyword>
<dbReference type="InterPro" id="IPR027417">
    <property type="entry name" value="P-loop_NTPase"/>
</dbReference>
<keyword evidence="3" id="KW-0472">Membrane</keyword>
<dbReference type="PROSITE" id="PS51719">
    <property type="entry name" value="G_SEPTIN"/>
    <property type="match status" value="1"/>
</dbReference>
<comment type="caution">
    <text evidence="5">The sequence shown here is derived from an EMBL/GenBank/DDBJ whole genome shotgun (WGS) entry which is preliminary data.</text>
</comment>
<feature type="transmembrane region" description="Helical" evidence="3">
    <location>
        <begin position="696"/>
        <end position="714"/>
    </location>
</feature>
<dbReference type="Proteomes" id="UP000242146">
    <property type="component" value="Unassembled WGS sequence"/>
</dbReference>
<evidence type="ECO:0000256" key="1">
    <source>
        <dbReference type="RuleBase" id="RU004560"/>
    </source>
</evidence>
<dbReference type="Pfam" id="PF00735">
    <property type="entry name" value="Septin"/>
    <property type="match status" value="1"/>
</dbReference>
<feature type="region of interest" description="Disordered" evidence="2">
    <location>
        <begin position="370"/>
        <end position="443"/>
    </location>
</feature>
<sequence length="715" mass="79816">MTLTTNGPGTTPTADFGVKSISDDDDTVAPAFMSLTNMSSFIHQPPPIKRHRSSLTSSSSATNMSHLEDLDVDDNQTDDMSTWTLETHQTGQPSRSLPADQTASPFDLIVPRMTIPMDRQQASKPLPQQYLGYFRIMICGDSGIGKTALIQAMRILPDIIGHQLYSDRLHDPTSLNFDTDGHNVVMDTATSISCSDNNGPSHSIKEYYASTINKPSHLQDLEDSPVVKNLCLIDTPGYGDWVDAKTVIRSTAQYLERQFHLTNQLLSPTQPNTKTLKRLLHNDVGGHTHVDACLYLILDRLKRVDLEYLRAIHELVNVIPVIVKSDLLSREQESQIKRQVLQDLNDHDIHIFTGGPSLEDLIRLVQLDNQHPAPATPTNSSFQSPYTQSSSTSVPSSASSSSPSNHEALLPPLSVSTKHMMSPKKMNPGGTGPQPPSSGTNHTILPCYTASSYTKLVQLRQFLFETHLAQLRHDTTIKFMNWRREQNKVHPRWIESSALMHQSPSEISAAPRNSDLASGMSSSGSSAGSSSAFSDNTSSFTNQTTPTPLSSHMTSFPTSMANLPPSLSTTIMLDLETMTHQGTTRELAERINELRVRQERNIHLRLAHYVHEQRQRLDQQMQDRLLQMRQSYHQLEQQEKSKFLLAEWTHLLAQNGLLIDLPQPDLTMLSSKPKARAPHPFPLLSHFTDLSLPVQASPWVFLTIAILAMFTFWCY</sequence>
<dbReference type="InterPro" id="IPR030379">
    <property type="entry name" value="G_SEPTIN_dom"/>
</dbReference>
<keyword evidence="1" id="KW-0342">GTP-binding</keyword>
<feature type="compositionally biased region" description="Low complexity" evidence="2">
    <location>
        <begin position="1"/>
        <end position="13"/>
    </location>
</feature>
<reference evidence="5 6" key="1">
    <citation type="submission" date="2016-07" db="EMBL/GenBank/DDBJ databases">
        <title>Pervasive Adenine N6-methylation of Active Genes in Fungi.</title>
        <authorList>
            <consortium name="DOE Joint Genome Institute"/>
            <person name="Mondo S.J."/>
            <person name="Dannebaum R.O."/>
            <person name="Kuo R.C."/>
            <person name="Labutti K."/>
            <person name="Haridas S."/>
            <person name="Kuo A."/>
            <person name="Salamov A."/>
            <person name="Ahrendt S.R."/>
            <person name="Lipzen A."/>
            <person name="Sullivan W."/>
            <person name="Andreopoulos W.B."/>
            <person name="Clum A."/>
            <person name="Lindquist E."/>
            <person name="Daum C."/>
            <person name="Ramamoorthy G.K."/>
            <person name="Gryganskyi A."/>
            <person name="Culley D."/>
            <person name="Magnuson J.K."/>
            <person name="James T.Y."/>
            <person name="O'Malley M.A."/>
            <person name="Stajich J.E."/>
            <person name="Spatafora J.W."/>
            <person name="Visel A."/>
            <person name="Grigoriev I.V."/>
        </authorList>
    </citation>
    <scope>NUCLEOTIDE SEQUENCE [LARGE SCALE GENOMIC DNA]</scope>
    <source>
        <strain evidence="5 6">NRRL 3301</strain>
    </source>
</reference>
<evidence type="ECO:0000313" key="6">
    <source>
        <dbReference type="Proteomes" id="UP000242146"/>
    </source>
</evidence>
<protein>
    <recommendedName>
        <fullName evidence="4">Septin-type G domain-containing protein</fullName>
    </recommendedName>
</protein>
<evidence type="ECO:0000259" key="4">
    <source>
        <dbReference type="PROSITE" id="PS51719"/>
    </source>
</evidence>
<evidence type="ECO:0000313" key="5">
    <source>
        <dbReference type="EMBL" id="ORX50245.1"/>
    </source>
</evidence>
<dbReference type="GO" id="GO:0005525">
    <property type="term" value="F:GTP binding"/>
    <property type="evidence" value="ECO:0007669"/>
    <property type="project" value="UniProtKB-KW"/>
</dbReference>
<dbReference type="STRING" id="101127.A0A1X2GC56"/>
<organism evidence="5 6">
    <name type="scientific">Hesseltinella vesiculosa</name>
    <dbReference type="NCBI Taxonomy" id="101127"/>
    <lineage>
        <taxon>Eukaryota</taxon>
        <taxon>Fungi</taxon>
        <taxon>Fungi incertae sedis</taxon>
        <taxon>Mucoromycota</taxon>
        <taxon>Mucoromycotina</taxon>
        <taxon>Mucoromycetes</taxon>
        <taxon>Mucorales</taxon>
        <taxon>Cunninghamellaceae</taxon>
        <taxon>Hesseltinella</taxon>
    </lineage>
</organism>
<evidence type="ECO:0000256" key="2">
    <source>
        <dbReference type="SAM" id="MobiDB-lite"/>
    </source>
</evidence>
<feature type="region of interest" description="Disordered" evidence="2">
    <location>
        <begin position="40"/>
        <end position="78"/>
    </location>
</feature>
<feature type="region of interest" description="Disordered" evidence="2">
    <location>
        <begin position="1"/>
        <end position="21"/>
    </location>
</feature>
<dbReference type="AlphaFoldDB" id="A0A1X2GC56"/>
<proteinExistence type="inferred from homology"/>
<dbReference type="OrthoDB" id="5340910at2759"/>